<dbReference type="GO" id="GO:0045333">
    <property type="term" value="P:cellular respiration"/>
    <property type="evidence" value="ECO:0007669"/>
    <property type="project" value="UniProtKB-ARBA"/>
</dbReference>
<dbReference type="GO" id="GO:0044272">
    <property type="term" value="P:sulfur compound biosynthetic process"/>
    <property type="evidence" value="ECO:0007669"/>
    <property type="project" value="UniProtKB-ARBA"/>
</dbReference>
<dbReference type="Pfam" id="PF02775">
    <property type="entry name" value="TPP_enzyme_C"/>
    <property type="match status" value="1"/>
</dbReference>
<evidence type="ECO:0000256" key="5">
    <source>
        <dbReference type="ARBA" id="ARBA00022842"/>
    </source>
</evidence>
<dbReference type="GO" id="GO:0006082">
    <property type="term" value="P:organic acid metabolic process"/>
    <property type="evidence" value="ECO:0007669"/>
    <property type="project" value="UniProtKB-ARBA"/>
</dbReference>
<sequence>MKWITGAQNTWCPGCGNFAVQHALKDVFADLVAEEERRAEEFVLVAGIGCHAKIADYLAVNSFYAIHGRTLPVATGITLANPELTVVACAGDGDAYAEGLGHFVFAAKRNTDITAIIHDNRVYGLTTGQYTPTSYTGFRGRSTPSGVKERPFNPIELALASGATFVARAYTRRLDHLREVLRRAILHRGFSFVEVLQICATYNNLTAAYNDQVYELDGHDTSDLNAARERAREWDYSDGAPIALGVFYETEREREAWPPMGRLPDHQRREVVRGVLEGRR</sequence>
<comment type="cofactor">
    <cofactor evidence="3">
        <name>[4Fe-4S] cluster</name>
        <dbReference type="ChEBI" id="CHEBI:49883"/>
    </cofactor>
</comment>
<keyword evidence="9" id="KW-0786">Thiamine pyrophosphate</keyword>
<dbReference type="InterPro" id="IPR051457">
    <property type="entry name" value="2-oxoacid:Fd_oxidoreductase"/>
</dbReference>
<evidence type="ECO:0000256" key="8">
    <source>
        <dbReference type="ARBA" id="ARBA00023014"/>
    </source>
</evidence>
<gene>
    <name evidence="12" type="ORF">RJ40_04460</name>
</gene>
<name>A0A8A3S3F4_9EURY</name>
<dbReference type="EMBL" id="CP036172">
    <property type="protein sequence ID" value="QSZ66797.1"/>
    <property type="molecule type" value="Genomic_DNA"/>
</dbReference>
<evidence type="ECO:0000256" key="9">
    <source>
        <dbReference type="ARBA" id="ARBA00023052"/>
    </source>
</evidence>
<dbReference type="AlphaFoldDB" id="A0A8A3S3F4"/>
<comment type="cofactor">
    <cofactor evidence="2">
        <name>thiamine diphosphate</name>
        <dbReference type="ChEBI" id="CHEBI:58937"/>
    </cofactor>
</comment>
<evidence type="ECO:0000256" key="4">
    <source>
        <dbReference type="ARBA" id="ARBA00022723"/>
    </source>
</evidence>
<comment type="cofactor">
    <cofactor evidence="1">
        <name>Mg(2+)</name>
        <dbReference type="ChEBI" id="CHEBI:18420"/>
    </cofactor>
</comment>
<dbReference type="GO" id="GO:0046872">
    <property type="term" value="F:metal ion binding"/>
    <property type="evidence" value="ECO:0007669"/>
    <property type="project" value="UniProtKB-KW"/>
</dbReference>
<evidence type="ECO:0000256" key="2">
    <source>
        <dbReference type="ARBA" id="ARBA00001964"/>
    </source>
</evidence>
<dbReference type="Proteomes" id="UP001042704">
    <property type="component" value="Chromosome"/>
</dbReference>
<reference evidence="12" key="1">
    <citation type="journal article" date="2001" name="Int. J. Syst. Evol. Microbiol.">
        <title>Methanofollis aquaemaris sp. nov., a methanogen isolated from an aquaculture fish pond.</title>
        <authorList>
            <person name="Lai M.C."/>
            <person name="Chen S.C."/>
        </authorList>
    </citation>
    <scope>NUCLEOTIDE SEQUENCE</scope>
    <source>
        <strain evidence="12">N2F9704</strain>
    </source>
</reference>
<dbReference type="GO" id="GO:0030976">
    <property type="term" value="F:thiamine pyrophosphate binding"/>
    <property type="evidence" value="ECO:0007669"/>
    <property type="project" value="InterPro"/>
</dbReference>
<dbReference type="Gene3D" id="3.40.50.970">
    <property type="match status" value="1"/>
</dbReference>
<evidence type="ECO:0000256" key="6">
    <source>
        <dbReference type="ARBA" id="ARBA00023002"/>
    </source>
</evidence>
<feature type="domain" description="Thiamine pyrophosphate enzyme TPP-binding" evidence="10">
    <location>
        <begin position="48"/>
        <end position="195"/>
    </location>
</feature>
<dbReference type="Pfam" id="PF12367">
    <property type="entry name" value="PFO_beta_C"/>
    <property type="match status" value="1"/>
</dbReference>
<proteinExistence type="predicted"/>
<reference evidence="12" key="2">
    <citation type="submission" date="2019-02" db="EMBL/GenBank/DDBJ databases">
        <authorList>
            <person name="Chen S.-C."/>
            <person name="Chien H.-H."/>
            <person name="Lai M.-C."/>
        </authorList>
    </citation>
    <scope>NUCLEOTIDE SEQUENCE</scope>
    <source>
        <strain evidence="12">N2F9704</strain>
    </source>
</reference>
<dbReference type="PANTHER" id="PTHR48084:SF4">
    <property type="entry name" value="2-OXOGLUTARATE OXIDOREDUCTASE SUBUNIT KORB"/>
    <property type="match status" value="1"/>
</dbReference>
<dbReference type="GeneID" id="76423589"/>
<dbReference type="KEGG" id="maqe:RJ40_04460"/>
<protein>
    <submittedName>
        <fullName evidence="12">2-oxoacid:ferredoxin oxidoreductase subunit beta</fullName>
    </submittedName>
</protein>
<dbReference type="InterPro" id="IPR032686">
    <property type="entry name" value="PFO_beta_C"/>
</dbReference>
<evidence type="ECO:0000259" key="10">
    <source>
        <dbReference type="Pfam" id="PF02775"/>
    </source>
</evidence>
<accession>A0A8A3S3F4</accession>
<evidence type="ECO:0000256" key="7">
    <source>
        <dbReference type="ARBA" id="ARBA00023004"/>
    </source>
</evidence>
<dbReference type="CDD" id="cd03375">
    <property type="entry name" value="TPP_OGFOR"/>
    <property type="match status" value="1"/>
</dbReference>
<evidence type="ECO:0000256" key="3">
    <source>
        <dbReference type="ARBA" id="ARBA00001966"/>
    </source>
</evidence>
<dbReference type="InterPro" id="IPR011766">
    <property type="entry name" value="TPP_enzyme_TPP-bd"/>
</dbReference>
<keyword evidence="4" id="KW-0479">Metal-binding</keyword>
<keyword evidence="8" id="KW-0411">Iron-sulfur</keyword>
<keyword evidence="6" id="KW-0560">Oxidoreductase</keyword>
<keyword evidence="5" id="KW-0460">Magnesium</keyword>
<dbReference type="SUPFAM" id="SSF52518">
    <property type="entry name" value="Thiamin diphosphate-binding fold (THDP-binding)"/>
    <property type="match status" value="1"/>
</dbReference>
<organism evidence="12 13">
    <name type="scientific">Methanofollis aquaemaris</name>
    <dbReference type="NCBI Taxonomy" id="126734"/>
    <lineage>
        <taxon>Archaea</taxon>
        <taxon>Methanobacteriati</taxon>
        <taxon>Methanobacteriota</taxon>
        <taxon>Stenosarchaea group</taxon>
        <taxon>Methanomicrobia</taxon>
        <taxon>Methanomicrobiales</taxon>
        <taxon>Methanomicrobiaceae</taxon>
        <taxon>Methanofollis</taxon>
    </lineage>
</organism>
<keyword evidence="13" id="KW-1185">Reference proteome</keyword>
<evidence type="ECO:0000256" key="1">
    <source>
        <dbReference type="ARBA" id="ARBA00001946"/>
    </source>
</evidence>
<evidence type="ECO:0000313" key="12">
    <source>
        <dbReference type="EMBL" id="QSZ66797.1"/>
    </source>
</evidence>
<evidence type="ECO:0000259" key="11">
    <source>
        <dbReference type="Pfam" id="PF12367"/>
    </source>
</evidence>
<keyword evidence="7" id="KW-0408">Iron</keyword>
<dbReference type="RefSeq" id="WP_265582167.1">
    <property type="nucleotide sequence ID" value="NZ_CP036172.1"/>
</dbReference>
<evidence type="ECO:0000313" key="13">
    <source>
        <dbReference type="Proteomes" id="UP001042704"/>
    </source>
</evidence>
<dbReference type="NCBIfam" id="TIGR02177">
    <property type="entry name" value="PorB_KorB"/>
    <property type="match status" value="1"/>
</dbReference>
<dbReference type="InterPro" id="IPR011896">
    <property type="entry name" value="OFOB"/>
</dbReference>
<dbReference type="GO" id="GO:0051536">
    <property type="term" value="F:iron-sulfur cluster binding"/>
    <property type="evidence" value="ECO:0007669"/>
    <property type="project" value="UniProtKB-KW"/>
</dbReference>
<dbReference type="PANTHER" id="PTHR48084">
    <property type="entry name" value="2-OXOGLUTARATE OXIDOREDUCTASE SUBUNIT KORB-RELATED"/>
    <property type="match status" value="1"/>
</dbReference>
<feature type="domain" description="Pyruvate ferredoxin oxidoreductase beta subunit C-terminal" evidence="11">
    <location>
        <begin position="199"/>
        <end position="252"/>
    </location>
</feature>
<dbReference type="GO" id="GO:0016625">
    <property type="term" value="F:oxidoreductase activity, acting on the aldehyde or oxo group of donors, iron-sulfur protein as acceptor"/>
    <property type="evidence" value="ECO:0007669"/>
    <property type="project" value="UniProtKB-ARBA"/>
</dbReference>
<dbReference type="InterPro" id="IPR029061">
    <property type="entry name" value="THDP-binding"/>
</dbReference>